<evidence type="ECO:0000259" key="10">
    <source>
        <dbReference type="PROSITE" id="PS50835"/>
    </source>
</evidence>
<keyword evidence="5" id="KW-0472">Membrane</keyword>
<keyword evidence="6" id="KW-1015">Disulfide bond</keyword>
<reference evidence="11" key="2">
    <citation type="submission" date="2025-08" db="UniProtKB">
        <authorList>
            <consortium name="Ensembl"/>
        </authorList>
    </citation>
    <scope>IDENTIFICATION</scope>
</reference>
<keyword evidence="7" id="KW-0325">Glycoprotein</keyword>
<dbReference type="EMBL" id="AFYH01224203">
    <property type="status" value="NOT_ANNOTATED_CDS"/>
    <property type="molecule type" value="Genomic_DNA"/>
</dbReference>
<keyword evidence="4" id="KW-0677">Repeat</keyword>
<dbReference type="PANTHER" id="PTHR42757:SF9">
    <property type="entry name" value="NEUROTRIMIN"/>
    <property type="match status" value="1"/>
</dbReference>
<dbReference type="InterPro" id="IPR003599">
    <property type="entry name" value="Ig_sub"/>
</dbReference>
<evidence type="ECO:0000256" key="1">
    <source>
        <dbReference type="ARBA" id="ARBA00004236"/>
    </source>
</evidence>
<comment type="similarity">
    <text evidence="9">Belongs to the immunoglobulin superfamily. IgLON family.</text>
</comment>
<dbReference type="InterPro" id="IPR036179">
    <property type="entry name" value="Ig-like_dom_sf"/>
</dbReference>
<dbReference type="Pfam" id="PF07679">
    <property type="entry name" value="I-set"/>
    <property type="match status" value="1"/>
</dbReference>
<evidence type="ECO:0000256" key="8">
    <source>
        <dbReference type="ARBA" id="ARBA00023288"/>
    </source>
</evidence>
<dbReference type="GO" id="GO:0007155">
    <property type="term" value="P:cell adhesion"/>
    <property type="evidence" value="ECO:0007669"/>
    <property type="project" value="UniProtKB-KW"/>
</dbReference>
<dbReference type="SMART" id="SM00408">
    <property type="entry name" value="IGc2"/>
    <property type="match status" value="1"/>
</dbReference>
<dbReference type="InterPro" id="IPR007110">
    <property type="entry name" value="Ig-like_dom"/>
</dbReference>
<dbReference type="InterPro" id="IPR013783">
    <property type="entry name" value="Ig-like_fold"/>
</dbReference>
<proteinExistence type="inferred from homology"/>
<comment type="subcellular location">
    <subcellularLocation>
        <location evidence="1">Cell membrane</location>
    </subcellularLocation>
</comment>
<evidence type="ECO:0000313" key="12">
    <source>
        <dbReference type="Proteomes" id="UP000008672"/>
    </source>
</evidence>
<evidence type="ECO:0000313" key="11">
    <source>
        <dbReference type="Ensembl" id="ENSLACP00000002140.1"/>
    </source>
</evidence>
<dbReference type="Bgee" id="ENSLACG00000001913">
    <property type="expression patterns" value="Expressed in pelvic fin and 5 other cell types or tissues"/>
</dbReference>
<dbReference type="Gene3D" id="2.60.40.10">
    <property type="entry name" value="Immunoglobulins"/>
    <property type="match status" value="2"/>
</dbReference>
<keyword evidence="2" id="KW-1003">Cell membrane</keyword>
<protein>
    <recommendedName>
        <fullName evidence="10">Ig-like domain-containing protein</fullName>
    </recommendedName>
</protein>
<keyword evidence="8" id="KW-0449">Lipoprotein</keyword>
<dbReference type="GO" id="GO:0005886">
    <property type="term" value="C:plasma membrane"/>
    <property type="evidence" value="ECO:0007669"/>
    <property type="project" value="UniProtKB-SubCell"/>
</dbReference>
<evidence type="ECO:0000256" key="2">
    <source>
        <dbReference type="ARBA" id="ARBA00022475"/>
    </source>
</evidence>
<dbReference type="GO" id="GO:0098552">
    <property type="term" value="C:side of membrane"/>
    <property type="evidence" value="ECO:0007669"/>
    <property type="project" value="UniProtKB-KW"/>
</dbReference>
<evidence type="ECO:0000256" key="5">
    <source>
        <dbReference type="ARBA" id="ARBA00023136"/>
    </source>
</evidence>
<dbReference type="InterPro" id="IPR003598">
    <property type="entry name" value="Ig_sub2"/>
</dbReference>
<keyword evidence="12" id="KW-1185">Reference proteome</keyword>
<dbReference type="PANTHER" id="PTHR42757">
    <property type="entry name" value="IGLON FAMILY OF IMMUNOGLOBULIN SUPERFAMILY-RELATED"/>
    <property type="match status" value="1"/>
</dbReference>
<dbReference type="eggNOG" id="KOG3510">
    <property type="taxonomic scope" value="Eukaryota"/>
</dbReference>
<dbReference type="PROSITE" id="PS50835">
    <property type="entry name" value="IG_LIKE"/>
    <property type="match status" value="1"/>
</dbReference>
<evidence type="ECO:0000256" key="9">
    <source>
        <dbReference type="ARBA" id="ARBA00037995"/>
    </source>
</evidence>
<dbReference type="CDD" id="cd00096">
    <property type="entry name" value="Ig"/>
    <property type="match status" value="1"/>
</dbReference>
<feature type="domain" description="Ig-like" evidence="10">
    <location>
        <begin position="49"/>
        <end position="136"/>
    </location>
</feature>
<evidence type="ECO:0000256" key="6">
    <source>
        <dbReference type="ARBA" id="ARBA00023157"/>
    </source>
</evidence>
<sequence length="160" mass="17513">PLGSSFEVEDEFLEIIGIRREQSGMYECSASNDVSTADVRKVKVTVNYPPHIPDARNIGVPLGHKGSLQCRALAVPSANYEWYRQDGRLMHGEKGVKIENKGTISTLTFFNVSEEDYGNYTCVAVNKMGNSSASIILYSSTSASYSPWNGFASFEVVSLG</sequence>
<dbReference type="STRING" id="7897.ENSLACP00000002140"/>
<evidence type="ECO:0000256" key="3">
    <source>
        <dbReference type="ARBA" id="ARBA00022729"/>
    </source>
</evidence>
<organism evidence="11 12">
    <name type="scientific">Latimeria chalumnae</name>
    <name type="common">Coelacanth</name>
    <dbReference type="NCBI Taxonomy" id="7897"/>
    <lineage>
        <taxon>Eukaryota</taxon>
        <taxon>Metazoa</taxon>
        <taxon>Chordata</taxon>
        <taxon>Craniata</taxon>
        <taxon>Vertebrata</taxon>
        <taxon>Euteleostomi</taxon>
        <taxon>Coelacanthiformes</taxon>
        <taxon>Coelacanthidae</taxon>
        <taxon>Latimeria</taxon>
    </lineage>
</organism>
<dbReference type="OMA" id="RHTILEC"/>
<dbReference type="SUPFAM" id="SSF48726">
    <property type="entry name" value="Immunoglobulin"/>
    <property type="match status" value="2"/>
</dbReference>
<keyword evidence="3" id="KW-0732">Signal</keyword>
<dbReference type="InParanoid" id="H2ZXL9"/>
<name>H2ZXL9_LATCH</name>
<dbReference type="Proteomes" id="UP000008672">
    <property type="component" value="Unassembled WGS sequence"/>
</dbReference>
<dbReference type="InterPro" id="IPR013098">
    <property type="entry name" value="Ig_I-set"/>
</dbReference>
<dbReference type="AlphaFoldDB" id="H2ZXL9"/>
<dbReference type="InterPro" id="IPR050876">
    <property type="entry name" value="IgLON_domain"/>
</dbReference>
<evidence type="ECO:0000256" key="7">
    <source>
        <dbReference type="ARBA" id="ARBA00023180"/>
    </source>
</evidence>
<dbReference type="Ensembl" id="ENSLACT00000002156.1">
    <property type="protein sequence ID" value="ENSLACP00000002140.1"/>
    <property type="gene ID" value="ENSLACG00000001913.1"/>
</dbReference>
<evidence type="ECO:0000256" key="4">
    <source>
        <dbReference type="ARBA" id="ARBA00022737"/>
    </source>
</evidence>
<dbReference type="GeneTree" id="ENSGT00940000158679"/>
<accession>H2ZXL9</accession>
<reference evidence="11" key="3">
    <citation type="submission" date="2025-09" db="UniProtKB">
        <authorList>
            <consortium name="Ensembl"/>
        </authorList>
    </citation>
    <scope>IDENTIFICATION</scope>
</reference>
<dbReference type="SMART" id="SM00409">
    <property type="entry name" value="IG"/>
    <property type="match status" value="1"/>
</dbReference>
<reference evidence="12" key="1">
    <citation type="submission" date="2011-08" db="EMBL/GenBank/DDBJ databases">
        <title>The draft genome of Latimeria chalumnae.</title>
        <authorList>
            <person name="Di Palma F."/>
            <person name="Alfoldi J."/>
            <person name="Johnson J."/>
            <person name="Berlin A."/>
            <person name="Gnerre S."/>
            <person name="Jaffe D."/>
            <person name="MacCallum I."/>
            <person name="Young S."/>
            <person name="Walker B.J."/>
            <person name="Lander E."/>
            <person name="Lindblad-Toh K."/>
        </authorList>
    </citation>
    <scope>NUCLEOTIDE SEQUENCE [LARGE SCALE GENOMIC DNA]</scope>
    <source>
        <strain evidence="12">Wild caught</strain>
    </source>
</reference>
<dbReference type="FunFam" id="2.60.40.10:FF:000305">
    <property type="entry name" value="neurotrimin isoform X2"/>
    <property type="match status" value="1"/>
</dbReference>